<dbReference type="InterPro" id="IPR001156">
    <property type="entry name" value="Transferrin-like_dom"/>
</dbReference>
<dbReference type="GO" id="GO:0005769">
    <property type="term" value="C:early endosome"/>
    <property type="evidence" value="ECO:0007669"/>
    <property type="project" value="TreeGrafter"/>
</dbReference>
<dbReference type="PANTHER" id="PTHR11485:SF57">
    <property type="entry name" value="TRANSFERRIN"/>
    <property type="match status" value="1"/>
</dbReference>
<evidence type="ECO:0000256" key="4">
    <source>
        <dbReference type="SAM" id="SignalP"/>
    </source>
</evidence>
<dbReference type="Pfam" id="PF00405">
    <property type="entry name" value="Transferrin"/>
    <property type="match status" value="5"/>
</dbReference>
<feature type="domain" description="Transferrin-like" evidence="5">
    <location>
        <begin position="1036"/>
        <end position="1312"/>
    </location>
</feature>
<dbReference type="GO" id="GO:0055037">
    <property type="term" value="C:recycling endosome"/>
    <property type="evidence" value="ECO:0007669"/>
    <property type="project" value="TreeGrafter"/>
</dbReference>
<evidence type="ECO:0000259" key="5">
    <source>
        <dbReference type="PROSITE" id="PS51408"/>
    </source>
</evidence>
<feature type="chain" id="PRO_5003826507" evidence="4">
    <location>
        <begin position="24"/>
        <end position="1329"/>
    </location>
</feature>
<name>J9QPR4_MACRS</name>
<dbReference type="Gene3D" id="3.40.190.10">
    <property type="entry name" value="Periplasmic binding protein-like II"/>
    <property type="match status" value="8"/>
</dbReference>
<reference evidence="6" key="1">
    <citation type="journal article" date="2012" name="Fish Shellfish Immunol.">
        <title>Molecular characterization and immunological response analysis of a novel transferrin-like, pacifastin heavy chain protein in giant freshwater prawn, Macrobrachium rosenbergii (De Man, 1879).</title>
        <authorList>
            <person name="Toe A."/>
            <person name="Areechon N."/>
            <person name="Srisapoome P."/>
        </authorList>
    </citation>
    <scope>NUCLEOTIDE SEQUENCE</scope>
</reference>
<comment type="subcellular location">
    <subcellularLocation>
        <location evidence="1">Secreted</location>
    </subcellularLocation>
</comment>
<keyword evidence="3" id="KW-0677">Repeat</keyword>
<evidence type="ECO:0000256" key="2">
    <source>
        <dbReference type="ARBA" id="ARBA00022525"/>
    </source>
</evidence>
<sequence>MGERKNWPSLILATVCLLSSSYPQVGLSLTLRSELGICVGSDVDCLELRQTSGGIINCVSTRDRVDCLKKLENGEADFGYFDAEDQKMAALSKTVFEAPLEFTTGKEIRAVYLLVHNASNTQPKTLCHPGFNRQKFFPRALYSPTTLETNYPTGDIQSLIIALSEAWESACIPGTWSPDPITDRQLKRDHPQLCSLCVRKSCDLEDPYAGSGALQCLLDHTADAAFVSDLDFKVARAKNPAVENLFHSAGMRKTLSFPRRTKMTENHVTGQRPLPVLLTPTCSDADCKVRKKFWVNSLTSHAAALKDVLDLPRSSTMDVRRNPSTYLDLTGDFNPKSYTPKAHVTFCVQTKDEEEKCQDLVRALSAFTASGSVGIKCLLAEDTFKIFSNIYFGFADVITLDGSDVYQVSQDYGFDRVLSEIYDEAAVTPTSSYYAVAVIRAESNITSFEHLRGKASCHTGIGKTAGWRMPVATLMEERLIDPAHCNYINAMADFFSAGSCAPGGKSSTYNEQQSYTEELCRLCRGEGKDHCARSSAEPFYSYEGAFRCLVHGGGDVAFVKHSTVPSLTGGSTSASWAVGLQEDQFKLLCPAGGTAAVTEYKTCNLALVPAHEVVVSGRMSSDRKQEVRETLLGVSQIFNPDAFGSKTFRLFGSYHGHPDLLFKDSAVNLRALSEDTQEERDRKNNYFKKLDELHNCEVRVCALEDQMEDCKAMSQMMLHEGHQFVCVSARDRMDCIYRVIRGQVDMTPLPERYLGINPDLRVFAEMRDPVYAQQEFRYKAVMVVRRSTVRRISDLRGKKSCHTGYGKTAGWRVPLALLKRAGVVHPICGDSQSSVEHEIVALATTFNRACIPGTWAVLNDTDAALKERYTAMCSMCKSGTCDEKDEYAGYEGALKCLTEKGGDVAFTKLSTVKEFFKVTRTVNSSLYGLLCPDNKVVDINSPKAERCFWATRPWDAYVTHGGVSDAKVHRLFWALTEAKRKAEEDMEARQWYFTTLGIGDASDVFPMLETTVTRQYYAKTRMDVVEAEEMCSETPVRFCVRNDEEENKCNDLRSVLNLRGTMPPLQCVRAQNTEDCLFRINVDQADLISLDDVTRYRFNDKYNLVDLVSENYGAAQTTNYYLLAVVKKSPDLTSTADLAGKTTCHSLDGNSTIDYSLTGCISGKSDFFDAFSDAMGCLSASNKDVAFVKLPHESTVAGEYVPPQLNLDDFQLLCANGVMPLNSSNAPQCNLGRVPANMVVTRFSESSSRRQDMLHLLLESAKVFGKPDSFFRLFSEYYSAKDLLFRDKTTSLTSLPDKHYQVFLASMWNLACQLYDVHVSFQSVEKTKL</sequence>
<protein>
    <submittedName>
        <fullName evidence="6">Pacifastin heavy chain</fullName>
    </submittedName>
</protein>
<dbReference type="EMBL" id="JQ393155">
    <property type="protein sequence ID" value="AFQ98270.1"/>
    <property type="molecule type" value="mRNA"/>
</dbReference>
<dbReference type="CDD" id="cd13529">
    <property type="entry name" value="PBP2_transferrin"/>
    <property type="match status" value="3"/>
</dbReference>
<keyword evidence="4" id="KW-0732">Signal</keyword>
<dbReference type="SMART" id="SM00094">
    <property type="entry name" value="TR_FER"/>
    <property type="match status" value="3"/>
</dbReference>
<dbReference type="GO" id="GO:0006826">
    <property type="term" value="P:iron ion transport"/>
    <property type="evidence" value="ECO:0007669"/>
    <property type="project" value="TreeGrafter"/>
</dbReference>
<evidence type="ECO:0000256" key="3">
    <source>
        <dbReference type="ARBA" id="ARBA00022737"/>
    </source>
</evidence>
<evidence type="ECO:0000313" key="6">
    <source>
        <dbReference type="EMBL" id="AFQ98270.1"/>
    </source>
</evidence>
<dbReference type="InterPro" id="IPR018195">
    <property type="entry name" value="Transferrin_Fe_BS"/>
</dbReference>
<dbReference type="PANTHER" id="PTHR11485">
    <property type="entry name" value="TRANSFERRIN"/>
    <property type="match status" value="1"/>
</dbReference>
<organism evidence="6">
    <name type="scientific">Macrobrachium rosenbergii</name>
    <name type="common">Giant fresh water prawn</name>
    <dbReference type="NCBI Taxonomy" id="79674"/>
    <lineage>
        <taxon>Eukaryota</taxon>
        <taxon>Metazoa</taxon>
        <taxon>Ecdysozoa</taxon>
        <taxon>Arthropoda</taxon>
        <taxon>Crustacea</taxon>
        <taxon>Multicrustacea</taxon>
        <taxon>Malacostraca</taxon>
        <taxon>Eumalacostraca</taxon>
        <taxon>Eucarida</taxon>
        <taxon>Decapoda</taxon>
        <taxon>Pleocyemata</taxon>
        <taxon>Caridea</taxon>
        <taxon>Palaemonoidea</taxon>
        <taxon>Palaemonidae</taxon>
        <taxon>Macrobrachium</taxon>
    </lineage>
</organism>
<accession>J9QPR4</accession>
<feature type="signal peptide" evidence="4">
    <location>
        <begin position="1"/>
        <end position="23"/>
    </location>
</feature>
<proteinExistence type="evidence at transcript level"/>
<dbReference type="SUPFAM" id="SSF53850">
    <property type="entry name" value="Periplasmic binding protein-like II"/>
    <property type="match status" value="4"/>
</dbReference>
<keyword evidence="2" id="KW-0964">Secreted</keyword>
<dbReference type="FunFam" id="3.40.190.10:FF:000095">
    <property type="entry name" value="Lactotransferrin"/>
    <property type="match status" value="1"/>
</dbReference>
<feature type="domain" description="Transferrin-like" evidence="5">
    <location>
        <begin position="35"/>
        <end position="343"/>
    </location>
</feature>
<dbReference type="PROSITE" id="PS00206">
    <property type="entry name" value="TRANSFERRIN_LIKE_2"/>
    <property type="match status" value="2"/>
</dbReference>
<dbReference type="PRINTS" id="PR00422">
    <property type="entry name" value="TRANSFERRIN"/>
</dbReference>
<dbReference type="GO" id="GO:0005886">
    <property type="term" value="C:plasma membrane"/>
    <property type="evidence" value="ECO:0007669"/>
    <property type="project" value="TreeGrafter"/>
</dbReference>
<feature type="domain" description="Transferrin-like" evidence="5">
    <location>
        <begin position="698"/>
        <end position="1026"/>
    </location>
</feature>
<dbReference type="PROSITE" id="PS51408">
    <property type="entry name" value="TRANSFERRIN_LIKE_4"/>
    <property type="match status" value="4"/>
</dbReference>
<evidence type="ECO:0000256" key="1">
    <source>
        <dbReference type="ARBA" id="ARBA00004613"/>
    </source>
</evidence>
<feature type="domain" description="Transferrin-like" evidence="5">
    <location>
        <begin position="344"/>
        <end position="695"/>
    </location>
</feature>
<dbReference type="GO" id="GO:0005615">
    <property type="term" value="C:extracellular space"/>
    <property type="evidence" value="ECO:0007669"/>
    <property type="project" value="TreeGrafter"/>
</dbReference>